<feature type="signal peptide" evidence="5">
    <location>
        <begin position="1"/>
        <end position="24"/>
    </location>
</feature>
<dbReference type="RefSeq" id="WP_200397266.1">
    <property type="nucleotide sequence ID" value="NZ_CP066831.1"/>
</dbReference>
<name>A0A7T7KXK5_9ACTN</name>
<evidence type="ECO:0000256" key="2">
    <source>
        <dbReference type="ARBA" id="ARBA00022737"/>
    </source>
</evidence>
<dbReference type="PROSITE" id="PS51257">
    <property type="entry name" value="PROKAR_LIPOPROTEIN"/>
    <property type="match status" value="1"/>
</dbReference>
<proteinExistence type="predicted"/>
<feature type="chain" id="PRO_5039320309" evidence="5">
    <location>
        <begin position="25"/>
        <end position="492"/>
    </location>
</feature>
<dbReference type="InterPro" id="IPR024881">
    <property type="entry name" value="Tip"/>
</dbReference>
<feature type="region of interest" description="Disordered" evidence="4">
    <location>
        <begin position="22"/>
        <end position="65"/>
    </location>
</feature>
<sequence>MRHRSRTGPAAVAVALVASLAAGCGGDGSPDRTDSGPKRPAAGKPSDDPDPGDFNGDGHDDFATVVYSESKDKKRYAETLTVVYGSPDGLNSASAQRTPASREAGEKGAGFVSGPLRTDLDGDGFTDLVVGRWKAGAPLGTLALFGGARGLGRPTELALPDGFQPRAAADFDGDGSVDLLDGGHGGTGDPNGTGPGTDGLLLYGPFDRTGTPKRQAVLDLDQQGYATPDSATTGDFDADGKAEVVFTYDFDAEEDESAPESLYMVGYYEGGTDGLVRDTALEPRISKAVGTFEGPRTPAAGDADGDGIDDLLLPTQLAVAPADMPAEGGALTILYGAKSGLGSGRSESVIEGEGGQKRRIDFGSSPAVGDVDGDGKPDVVVNTPGYRGHDGKVTLLPGGASGVPSADGEQAVDPLTEGLPGTPNPYKWNEFSYQPPLLDVDGDGHSDAVVFGPLWEKRAGAFLVLRGSGEGFEAGRAQLLTPGELGVPLRLS</sequence>
<protein>
    <submittedName>
        <fullName evidence="6">FG-GAP repeat protein</fullName>
    </submittedName>
</protein>
<gene>
    <name evidence="6" type="ORF">JEQ17_24805</name>
</gene>
<keyword evidence="2" id="KW-0677">Repeat</keyword>
<dbReference type="PANTHER" id="PTHR13412">
    <property type="entry name" value="T-CELL IMMUNOMODULATORY PROTEIN HOMOLOG"/>
    <property type="match status" value="1"/>
</dbReference>
<evidence type="ECO:0000256" key="5">
    <source>
        <dbReference type="SAM" id="SignalP"/>
    </source>
</evidence>
<dbReference type="Pfam" id="PF01839">
    <property type="entry name" value="FG-GAP"/>
    <property type="match status" value="1"/>
</dbReference>
<keyword evidence="1 5" id="KW-0732">Signal</keyword>
<keyword evidence="3" id="KW-0325">Glycoprotein</keyword>
<dbReference type="InterPro" id="IPR013517">
    <property type="entry name" value="FG-GAP"/>
</dbReference>
<dbReference type="InterPro" id="IPR028994">
    <property type="entry name" value="Integrin_alpha_N"/>
</dbReference>
<evidence type="ECO:0000313" key="7">
    <source>
        <dbReference type="Proteomes" id="UP000595636"/>
    </source>
</evidence>
<dbReference type="InterPro" id="IPR013519">
    <property type="entry name" value="Int_alpha_beta-p"/>
</dbReference>
<dbReference type="AlphaFoldDB" id="A0A7T7KXK5"/>
<feature type="compositionally biased region" description="Gly residues" evidence="4">
    <location>
        <begin position="182"/>
        <end position="197"/>
    </location>
</feature>
<dbReference type="KEGG" id="slf:JEQ17_24805"/>
<feature type="compositionally biased region" description="Polar residues" evidence="4">
    <location>
        <begin position="89"/>
        <end position="99"/>
    </location>
</feature>
<dbReference type="SUPFAM" id="SSF69318">
    <property type="entry name" value="Integrin alpha N-terminal domain"/>
    <property type="match status" value="1"/>
</dbReference>
<accession>A0A7T7KXK5</accession>
<dbReference type="EMBL" id="CP066831">
    <property type="protein sequence ID" value="QQM42332.1"/>
    <property type="molecule type" value="Genomic_DNA"/>
</dbReference>
<evidence type="ECO:0000256" key="3">
    <source>
        <dbReference type="ARBA" id="ARBA00023180"/>
    </source>
</evidence>
<evidence type="ECO:0000313" key="6">
    <source>
        <dbReference type="EMBL" id="QQM42332.1"/>
    </source>
</evidence>
<dbReference type="Gene3D" id="2.130.10.130">
    <property type="entry name" value="Integrin alpha, N-terminal"/>
    <property type="match status" value="3"/>
</dbReference>
<evidence type="ECO:0000256" key="1">
    <source>
        <dbReference type="ARBA" id="ARBA00022729"/>
    </source>
</evidence>
<evidence type="ECO:0000256" key="4">
    <source>
        <dbReference type="SAM" id="MobiDB-lite"/>
    </source>
</evidence>
<feature type="region of interest" description="Disordered" evidence="4">
    <location>
        <begin position="172"/>
        <end position="197"/>
    </location>
</feature>
<dbReference type="Proteomes" id="UP000595636">
    <property type="component" value="Chromosome"/>
</dbReference>
<reference evidence="6 7" key="1">
    <citation type="submission" date="2020-12" db="EMBL/GenBank/DDBJ databases">
        <title>A novel species.</title>
        <authorList>
            <person name="Li K."/>
        </authorList>
    </citation>
    <scope>NUCLEOTIDE SEQUENCE [LARGE SCALE GENOMIC DNA]</scope>
    <source>
        <strain evidence="6 7">ZYC-3</strain>
    </source>
</reference>
<organism evidence="6 7">
    <name type="scientific">Streptomyces liliifuscus</name>
    <dbReference type="NCBI Taxonomy" id="2797636"/>
    <lineage>
        <taxon>Bacteria</taxon>
        <taxon>Bacillati</taxon>
        <taxon>Actinomycetota</taxon>
        <taxon>Actinomycetes</taxon>
        <taxon>Kitasatosporales</taxon>
        <taxon>Streptomycetaceae</taxon>
        <taxon>Streptomyces</taxon>
    </lineage>
</organism>
<dbReference type="PROSITE" id="PS51470">
    <property type="entry name" value="FG_GAP"/>
    <property type="match status" value="1"/>
</dbReference>
<feature type="region of interest" description="Disordered" evidence="4">
    <location>
        <begin position="87"/>
        <end position="115"/>
    </location>
</feature>
<dbReference type="PANTHER" id="PTHR13412:SF0">
    <property type="entry name" value="T-CELL IMMUNOMODULATORY PROTEIN"/>
    <property type="match status" value="1"/>
</dbReference>
<keyword evidence="7" id="KW-1185">Reference proteome</keyword>